<evidence type="ECO:0000313" key="1">
    <source>
        <dbReference type="EMBL" id="GFY15809.1"/>
    </source>
</evidence>
<proteinExistence type="predicted"/>
<organism evidence="1 2">
    <name type="scientific">Trichonephila clavipes</name>
    <name type="common">Golden silk orbweaver</name>
    <name type="synonym">Nephila clavipes</name>
    <dbReference type="NCBI Taxonomy" id="2585209"/>
    <lineage>
        <taxon>Eukaryota</taxon>
        <taxon>Metazoa</taxon>
        <taxon>Ecdysozoa</taxon>
        <taxon>Arthropoda</taxon>
        <taxon>Chelicerata</taxon>
        <taxon>Arachnida</taxon>
        <taxon>Araneae</taxon>
        <taxon>Araneomorphae</taxon>
        <taxon>Entelegynae</taxon>
        <taxon>Araneoidea</taxon>
        <taxon>Nephilidae</taxon>
        <taxon>Trichonephila</taxon>
    </lineage>
</organism>
<dbReference type="EMBL" id="BMAU01021335">
    <property type="protein sequence ID" value="GFY15809.1"/>
    <property type="molecule type" value="Genomic_DNA"/>
</dbReference>
<evidence type="ECO:0000313" key="2">
    <source>
        <dbReference type="Proteomes" id="UP000887159"/>
    </source>
</evidence>
<gene>
    <name evidence="1" type="ORF">TNCV_1284541</name>
</gene>
<protein>
    <submittedName>
        <fullName evidence="1">Uncharacterized protein</fullName>
    </submittedName>
</protein>
<dbReference type="Proteomes" id="UP000887159">
    <property type="component" value="Unassembled WGS sequence"/>
</dbReference>
<comment type="caution">
    <text evidence="1">The sequence shown here is derived from an EMBL/GenBank/DDBJ whole genome shotgun (WGS) entry which is preliminary data.</text>
</comment>
<reference evidence="1" key="1">
    <citation type="submission" date="2020-08" db="EMBL/GenBank/DDBJ databases">
        <title>Multicomponent nature underlies the extraordinary mechanical properties of spider dragline silk.</title>
        <authorList>
            <person name="Kono N."/>
            <person name="Nakamura H."/>
            <person name="Mori M."/>
            <person name="Yoshida Y."/>
            <person name="Ohtoshi R."/>
            <person name="Malay A.D."/>
            <person name="Moran D.A.P."/>
            <person name="Tomita M."/>
            <person name="Numata K."/>
            <person name="Arakawa K."/>
        </authorList>
    </citation>
    <scope>NUCLEOTIDE SEQUENCE</scope>
</reference>
<sequence length="98" mass="11089">MLGRRIATRQPPTTCLPELRRALLDEWCNIHQDQIDNLISACLCVSWLEIQANLQSPKTPKSIKVIGGAYSCVGTQRLILRKGSWPQEVLRRPCSLAY</sequence>
<dbReference type="AlphaFoldDB" id="A0A8X6SLB4"/>
<accession>A0A8X6SLB4</accession>
<keyword evidence="2" id="KW-1185">Reference proteome</keyword>
<name>A0A8X6SLB4_TRICX</name>